<geneLocation type="mitochondrion" evidence="1"/>
<accession>A0A8J5ET94</accession>
<proteinExistence type="predicted"/>
<evidence type="ECO:0000313" key="2">
    <source>
        <dbReference type="Proteomes" id="UP000734854"/>
    </source>
</evidence>
<sequence length="373" mass="42337">MAALRQATDHHNHSREERRTNWRLNIRIPGLAPSSDPAAVSSKTFRFPHMSSGRVACLLFVPEDNKRTERARTEALLISVPLHLPLVELPKISFSALDKGAIEILGPYGISYTFRRLAERISQLQSGSVVRRVRYEPWPPALLVGSSVVGKRETRLYEPGPRSLTSHLSSVHEAVKRQRERGGYNAGVVREDIRGSSEWRFPCREPDEGRPSRPVRRAGISRPYYHYAFAMLLGSTPFLTFSHSCNLRQNTADGAYEFAYEFMVFVLGYTPLRRYLLARPFTTHFFLKLLEWCNAIHVSRTPRVLSKALVVLSTDSGISNTLMDYNELSSTKARLLAAFSDRRNDFDYSIPTKRANKWGRDGFETTDVSSADT</sequence>
<protein>
    <submittedName>
        <fullName evidence="1">Uncharacterized protein</fullName>
    </submittedName>
</protein>
<dbReference type="AlphaFoldDB" id="A0A8J5ET94"/>
<name>A0A8J5ET94_ZINOF</name>
<reference evidence="1 2" key="1">
    <citation type="submission" date="2020-08" db="EMBL/GenBank/DDBJ databases">
        <title>Plant Genome Project.</title>
        <authorList>
            <person name="Zhang R.-G."/>
        </authorList>
    </citation>
    <scope>NUCLEOTIDE SEQUENCE [LARGE SCALE GENOMIC DNA]</scope>
    <source>
        <tissue evidence="1">Rhizome</tissue>
    </source>
</reference>
<dbReference type="Proteomes" id="UP000734854">
    <property type="component" value="Unassembled WGS sequence"/>
</dbReference>
<dbReference type="EMBL" id="JACMSC010000023">
    <property type="protein sequence ID" value="KAG6467817.1"/>
    <property type="molecule type" value="Genomic_DNA"/>
</dbReference>
<evidence type="ECO:0000313" key="1">
    <source>
        <dbReference type="EMBL" id="KAG6467817.1"/>
    </source>
</evidence>
<comment type="caution">
    <text evidence="1">The sequence shown here is derived from an EMBL/GenBank/DDBJ whole genome shotgun (WGS) entry which is preliminary data.</text>
</comment>
<gene>
    <name evidence="1" type="ORF">ZIOFF_074336</name>
</gene>
<keyword evidence="1" id="KW-0496">Mitochondrion</keyword>
<organism evidence="1 2">
    <name type="scientific">Zingiber officinale</name>
    <name type="common">Ginger</name>
    <name type="synonym">Amomum zingiber</name>
    <dbReference type="NCBI Taxonomy" id="94328"/>
    <lineage>
        <taxon>Eukaryota</taxon>
        <taxon>Viridiplantae</taxon>
        <taxon>Streptophyta</taxon>
        <taxon>Embryophyta</taxon>
        <taxon>Tracheophyta</taxon>
        <taxon>Spermatophyta</taxon>
        <taxon>Magnoliopsida</taxon>
        <taxon>Liliopsida</taxon>
        <taxon>Zingiberales</taxon>
        <taxon>Zingiberaceae</taxon>
        <taxon>Zingiber</taxon>
    </lineage>
</organism>
<keyword evidence="2" id="KW-1185">Reference proteome</keyword>